<organism evidence="3 4">
    <name type="scientific">Saccharomyces cerevisiae (strain AWRI1631)</name>
    <name type="common">Baker's yeast</name>
    <dbReference type="NCBI Taxonomy" id="545124"/>
    <lineage>
        <taxon>Eukaryota</taxon>
        <taxon>Fungi</taxon>
        <taxon>Dikarya</taxon>
        <taxon>Ascomycota</taxon>
        <taxon>Saccharomycotina</taxon>
        <taxon>Saccharomycetes</taxon>
        <taxon>Saccharomycetales</taxon>
        <taxon>Saccharomycetaceae</taxon>
        <taxon>Saccharomyces</taxon>
    </lineage>
</organism>
<accession>B5VNA1</accession>
<evidence type="ECO:0000259" key="2">
    <source>
        <dbReference type="Pfam" id="PF18530"/>
    </source>
</evidence>
<feature type="domain" description="Swi6 N-terminal" evidence="2">
    <location>
        <begin position="5"/>
        <end position="106"/>
    </location>
</feature>
<gene>
    <name evidence="3" type="ORF">AWRI1631_122230</name>
</gene>
<evidence type="ECO:0000313" key="3">
    <source>
        <dbReference type="EMBL" id="EDZ70597.1"/>
    </source>
</evidence>
<evidence type="ECO:0000256" key="1">
    <source>
        <dbReference type="SAM" id="MobiDB-lite"/>
    </source>
</evidence>
<sequence>MALEEVVRYLGPHNEIPLTLTRDSETGHFLLKHFLPILQQYHDTGNINETNPDSFPTDEERNKLLAHYGIAVNTDDRGELWIELEKCLQLLNMLNLFGLFQDAFEFEEPETDQDEEDPSHSKLPENKTKSENSKDNISSKRINNLQDMSLDSDAHRELGSPLKKLKIDTSVIDAESDSTPNTARGKPNDDINKGPSGDNEN</sequence>
<feature type="compositionally biased region" description="Basic and acidic residues" evidence="1">
    <location>
        <begin position="118"/>
        <end position="138"/>
    </location>
</feature>
<feature type="compositionally biased region" description="Acidic residues" evidence="1">
    <location>
        <begin position="108"/>
        <end position="117"/>
    </location>
</feature>
<dbReference type="Pfam" id="PF18530">
    <property type="entry name" value="Swi6_N"/>
    <property type="match status" value="1"/>
</dbReference>
<dbReference type="AlphaFoldDB" id="B5VNA1"/>
<comment type="caution">
    <text evidence="3">The sequence shown here is derived from an EMBL/GenBank/DDBJ whole genome shotgun (WGS) entry which is preliminary data.</text>
</comment>
<dbReference type="EMBL" id="ABSV01001630">
    <property type="protein sequence ID" value="EDZ70597.1"/>
    <property type="molecule type" value="Genomic_DNA"/>
</dbReference>
<feature type="region of interest" description="Disordered" evidence="1">
    <location>
        <begin position="108"/>
        <end position="201"/>
    </location>
</feature>
<dbReference type="Gene3D" id="3.10.260.30">
    <property type="match status" value="1"/>
</dbReference>
<dbReference type="FunFam" id="3.10.260.30:FF:000001">
    <property type="entry name" value="Regulatory protein SWI6"/>
    <property type="match status" value="1"/>
</dbReference>
<feature type="non-terminal residue" evidence="3">
    <location>
        <position position="201"/>
    </location>
</feature>
<evidence type="ECO:0000313" key="4">
    <source>
        <dbReference type="Proteomes" id="UP000008988"/>
    </source>
</evidence>
<reference evidence="3 4" key="1">
    <citation type="journal article" date="2008" name="FEMS Yeast Res.">
        <title>Comparative genome analysis of a Saccharomyces cerevisiae wine strain.</title>
        <authorList>
            <person name="Borneman A.R."/>
            <person name="Forgan A.H."/>
            <person name="Pretorius I.S."/>
            <person name="Chambers P.J."/>
        </authorList>
    </citation>
    <scope>NUCLEOTIDE SEQUENCE [LARGE SCALE GENOMIC DNA]</scope>
    <source>
        <strain evidence="3 4">AWRI1631</strain>
    </source>
</reference>
<dbReference type="Proteomes" id="UP000008988">
    <property type="component" value="Unassembled WGS sequence"/>
</dbReference>
<name>B5VNA1_YEAS6</name>
<dbReference type="InterPro" id="IPR040822">
    <property type="entry name" value="Swi6_N"/>
</dbReference>
<feature type="compositionally biased region" description="Polar residues" evidence="1">
    <location>
        <begin position="139"/>
        <end position="149"/>
    </location>
</feature>
<proteinExistence type="predicted"/>
<protein>
    <submittedName>
        <fullName evidence="3">YLR182Wp-like protein</fullName>
    </submittedName>
</protein>